<organism evidence="2 4">
    <name type="scientific">Kluyvera genomosp. 3</name>
    <dbReference type="NCBI Taxonomy" id="2774055"/>
    <lineage>
        <taxon>Bacteria</taxon>
        <taxon>Pseudomonadati</taxon>
        <taxon>Pseudomonadota</taxon>
        <taxon>Gammaproteobacteria</taxon>
        <taxon>Enterobacterales</taxon>
        <taxon>Enterobacteriaceae</taxon>
        <taxon>Kluyvera</taxon>
    </lineage>
</organism>
<reference evidence="3 5" key="2">
    <citation type="submission" date="2020-02" db="EMBL/GenBank/DDBJ databases">
        <title>Whole genome PO2S7.</title>
        <authorList>
            <person name="Singha K.M."/>
        </authorList>
    </citation>
    <scope>NUCLEOTIDE SEQUENCE [LARGE SCALE GENOMIC DNA]</scope>
    <source>
        <strain evidence="3 5">PO2S7</strain>
    </source>
</reference>
<feature type="signal peptide" evidence="1">
    <location>
        <begin position="1"/>
        <end position="19"/>
    </location>
</feature>
<proteinExistence type="predicted"/>
<protein>
    <recommendedName>
        <fullName evidence="6">Adhesin</fullName>
    </recommendedName>
</protein>
<keyword evidence="5" id="KW-1185">Reference proteome</keyword>
<gene>
    <name evidence="2" type="ORF">CEW81_15135</name>
    <name evidence="3" type="ORF">GY169_14845</name>
</gene>
<accession>A0A6G9RNX1</accession>
<dbReference type="Proteomes" id="UP000503580">
    <property type="component" value="Chromosome"/>
</dbReference>
<dbReference type="AlphaFoldDB" id="A0A248KIF5"/>
<evidence type="ECO:0008006" key="6">
    <source>
        <dbReference type="Google" id="ProtNLM"/>
    </source>
</evidence>
<accession>A0A248KIF5</accession>
<keyword evidence="1" id="KW-0732">Signal</keyword>
<dbReference type="EMBL" id="CP022114">
    <property type="protein sequence ID" value="ASG63641.1"/>
    <property type="molecule type" value="Genomic_DNA"/>
</dbReference>
<feature type="chain" id="PRO_5044570106" description="Adhesin" evidence="1">
    <location>
        <begin position="20"/>
        <end position="135"/>
    </location>
</feature>
<evidence type="ECO:0000313" key="2">
    <source>
        <dbReference type="EMBL" id="ASG63641.1"/>
    </source>
</evidence>
<reference evidence="2 4" key="1">
    <citation type="submission" date="2017-06" db="EMBL/GenBank/DDBJ databases">
        <title>Origin of plasmid-mediated fosfomycin resistance gene fosA3.</title>
        <authorList>
            <person name="Ito R."/>
            <person name="Pacey M.P."/>
            <person name="Doi Y."/>
        </authorList>
    </citation>
    <scope>NUCLEOTIDE SEQUENCE [LARGE SCALE GENOMIC DNA]</scope>
    <source>
        <strain evidence="2 4">YDC799</strain>
    </source>
</reference>
<dbReference type="RefSeq" id="WP_163448133.1">
    <property type="nucleotide sequence ID" value="NZ_CP050321.1"/>
</dbReference>
<evidence type="ECO:0000313" key="3">
    <source>
        <dbReference type="EMBL" id="QIR28005.1"/>
    </source>
</evidence>
<dbReference type="EMBL" id="CP050321">
    <property type="protein sequence ID" value="QIR28005.1"/>
    <property type="molecule type" value="Genomic_DNA"/>
</dbReference>
<evidence type="ECO:0000313" key="5">
    <source>
        <dbReference type="Proteomes" id="UP000503580"/>
    </source>
</evidence>
<name>A0A248KIF5_9ENTR</name>
<evidence type="ECO:0000313" key="4">
    <source>
        <dbReference type="Proteomes" id="UP000197098"/>
    </source>
</evidence>
<sequence length="135" mass="14980">MKKIVLGLTLLASAFNVMAIGHCDKVIVEDSILNTGEITSQGVSKYPLEFLENGNLMMIKMHGVNFDFQTSPVRNDKWKEGDKMQMRTGLIETSEASNQLIYIKDGETYSGIQMVIKVSGKQRSLMGVDCVVDSE</sequence>
<evidence type="ECO:0000256" key="1">
    <source>
        <dbReference type="SAM" id="SignalP"/>
    </source>
</evidence>
<dbReference type="Proteomes" id="UP000197098">
    <property type="component" value="Chromosome"/>
</dbReference>
<dbReference type="KEGG" id="kgn:GY169_14845"/>